<organism evidence="3 4">
    <name type="scientific">Maridesulfovibrio ferrireducens</name>
    <dbReference type="NCBI Taxonomy" id="246191"/>
    <lineage>
        <taxon>Bacteria</taxon>
        <taxon>Pseudomonadati</taxon>
        <taxon>Thermodesulfobacteriota</taxon>
        <taxon>Desulfovibrionia</taxon>
        <taxon>Desulfovibrionales</taxon>
        <taxon>Desulfovibrionaceae</taxon>
        <taxon>Maridesulfovibrio</taxon>
    </lineage>
</organism>
<dbReference type="InterPro" id="IPR016181">
    <property type="entry name" value="Acyl_CoA_acyltransferase"/>
</dbReference>
<evidence type="ECO:0000259" key="2">
    <source>
        <dbReference type="PROSITE" id="PS51186"/>
    </source>
</evidence>
<dbReference type="Proteomes" id="UP000199053">
    <property type="component" value="Unassembled WGS sequence"/>
</dbReference>
<evidence type="ECO:0000313" key="3">
    <source>
        <dbReference type="EMBL" id="SDL60954.1"/>
    </source>
</evidence>
<accession>A0A1G9LGF8</accession>
<dbReference type="PANTHER" id="PTHR13947:SF37">
    <property type="entry name" value="LD18367P"/>
    <property type="match status" value="1"/>
</dbReference>
<dbReference type="Gene3D" id="3.40.630.30">
    <property type="match status" value="1"/>
</dbReference>
<dbReference type="EMBL" id="FNGA01000007">
    <property type="protein sequence ID" value="SDL60954.1"/>
    <property type="molecule type" value="Genomic_DNA"/>
</dbReference>
<dbReference type="STRING" id="246191.SAMN05660337_3372"/>
<keyword evidence="1 3" id="KW-0808">Transferase</keyword>
<proteinExistence type="predicted"/>
<dbReference type="GO" id="GO:0008080">
    <property type="term" value="F:N-acetyltransferase activity"/>
    <property type="evidence" value="ECO:0007669"/>
    <property type="project" value="InterPro"/>
</dbReference>
<dbReference type="OrthoDB" id="273614at2"/>
<dbReference type="InterPro" id="IPR050769">
    <property type="entry name" value="NAT_camello-type"/>
</dbReference>
<reference evidence="4" key="1">
    <citation type="submission" date="2016-10" db="EMBL/GenBank/DDBJ databases">
        <authorList>
            <person name="Varghese N."/>
            <person name="Submissions S."/>
        </authorList>
    </citation>
    <scope>NUCLEOTIDE SEQUENCE [LARGE SCALE GENOMIC DNA]</scope>
    <source>
        <strain evidence="4">DSM 16995</strain>
    </source>
</reference>
<dbReference type="PROSITE" id="PS51186">
    <property type="entry name" value="GNAT"/>
    <property type="match status" value="1"/>
</dbReference>
<evidence type="ECO:0000313" key="4">
    <source>
        <dbReference type="Proteomes" id="UP000199053"/>
    </source>
</evidence>
<dbReference type="PANTHER" id="PTHR13947">
    <property type="entry name" value="GNAT FAMILY N-ACETYLTRANSFERASE"/>
    <property type="match status" value="1"/>
</dbReference>
<dbReference type="RefSeq" id="WP_092163211.1">
    <property type="nucleotide sequence ID" value="NZ_FNGA01000007.1"/>
</dbReference>
<dbReference type="AlphaFoldDB" id="A0A1G9LGF8"/>
<evidence type="ECO:0000256" key="1">
    <source>
        <dbReference type="ARBA" id="ARBA00022679"/>
    </source>
</evidence>
<dbReference type="InterPro" id="IPR000182">
    <property type="entry name" value="GNAT_dom"/>
</dbReference>
<dbReference type="Pfam" id="PF00583">
    <property type="entry name" value="Acetyltransf_1"/>
    <property type="match status" value="1"/>
</dbReference>
<feature type="domain" description="N-acetyltransferase" evidence="2">
    <location>
        <begin position="6"/>
        <end position="160"/>
    </location>
</feature>
<dbReference type="CDD" id="cd04301">
    <property type="entry name" value="NAT_SF"/>
    <property type="match status" value="1"/>
</dbReference>
<sequence length="160" mass="17720">MKYIIEEIQQVHDSDVCRIIKKVGAEYGAIGDGFGPSDPEVSSMSKYYKDENKSVYLVATIEGTVVGGSGLAPFNNSPDVCELRKLFLLPESRGLGIGKDLMQRCLNFARSKGYKQCYLDTLSSMKSAIVLYEKLGFTHLEKPLDGTIHGGCDIWMLKEL</sequence>
<dbReference type="SUPFAM" id="SSF55729">
    <property type="entry name" value="Acyl-CoA N-acyltransferases (Nat)"/>
    <property type="match status" value="1"/>
</dbReference>
<keyword evidence="4" id="KW-1185">Reference proteome</keyword>
<name>A0A1G9LGF8_9BACT</name>
<protein>
    <submittedName>
        <fullName evidence="3">Putative acetyltransferase</fullName>
    </submittedName>
</protein>
<gene>
    <name evidence="3" type="ORF">SAMN05660337_3372</name>
</gene>